<comment type="caution">
    <text evidence="2">The sequence shown here is derived from an EMBL/GenBank/DDBJ whole genome shotgun (WGS) entry which is preliminary data.</text>
</comment>
<dbReference type="Pfam" id="PF18990">
    <property type="entry name" value="DUF5723"/>
    <property type="match status" value="1"/>
</dbReference>
<sequence>MFYIFAGDNENIDKVMKRLNSLKVWLSVVLLLCFSLSGQAQFLRTSYFMEGSSQRMQLNPALMPGRGYLNIPAIGSLNATVNSSSLGYRDIMDIIENSDDSDYFMSNDFMNRLDAINNLNVNLSTDILSAGWYKGKNFWSVNVGLRNDIGAAIPKTMFQFMNNMSSLEFGDNISDYLGINETINGQKLEINSYAEVGVGFARNITDRLAVGGKVKMLLGIGNLKLNINQIHVETPSVGSSGVTSKASIQVDATLENSSKLLELPENENGDYINEIDFGSFGFAGYGGAIDLGISYKLLDKLTLSASVLDLGFIKWSKSNTSIARANAEQTYDLLDPASQQEFINIVNSGEILNYDMLQLKTEEASEKSRTRGLTSTMVLGAEYALLNDWLVVGALYTGRFAKPKTLNELTFSACIRPTNAFNVAASYSVLQGAGKTFGLALKLGPFFAGTDYMFFGKNTKNVNAYLGVSIPLGKQKAAEIL</sequence>
<evidence type="ECO:0000313" key="2">
    <source>
        <dbReference type="EMBL" id="RGN94547.1"/>
    </source>
</evidence>
<gene>
    <name evidence="2" type="ORF">DXB37_08225</name>
</gene>
<accession>A0A3E5EZZ7</accession>
<organism evidence="2 3">
    <name type="scientific">Bacteroides uniformis</name>
    <dbReference type="NCBI Taxonomy" id="820"/>
    <lineage>
        <taxon>Bacteria</taxon>
        <taxon>Pseudomonadati</taxon>
        <taxon>Bacteroidota</taxon>
        <taxon>Bacteroidia</taxon>
        <taxon>Bacteroidales</taxon>
        <taxon>Bacteroidaceae</taxon>
        <taxon>Bacteroides</taxon>
    </lineage>
</organism>
<reference evidence="2 3" key="1">
    <citation type="submission" date="2018-08" db="EMBL/GenBank/DDBJ databases">
        <title>A genome reference for cultivated species of the human gut microbiota.</title>
        <authorList>
            <person name="Zou Y."/>
            <person name="Xue W."/>
            <person name="Luo G."/>
        </authorList>
    </citation>
    <scope>NUCLEOTIDE SEQUENCE [LARGE SCALE GENOMIC DNA]</scope>
    <source>
        <strain evidence="2 3">OM03-4</strain>
    </source>
</reference>
<dbReference type="EMBL" id="QSVA01000006">
    <property type="protein sequence ID" value="RGN94547.1"/>
    <property type="molecule type" value="Genomic_DNA"/>
</dbReference>
<evidence type="ECO:0000313" key="3">
    <source>
        <dbReference type="Proteomes" id="UP000260759"/>
    </source>
</evidence>
<dbReference type="AlphaFoldDB" id="A0A3E5EZZ7"/>
<evidence type="ECO:0000259" key="1">
    <source>
        <dbReference type="Pfam" id="PF18990"/>
    </source>
</evidence>
<dbReference type="Proteomes" id="UP000260759">
    <property type="component" value="Unassembled WGS sequence"/>
</dbReference>
<name>A0A3E5EZZ7_BACUN</name>
<protein>
    <recommendedName>
        <fullName evidence="1">DUF5723 domain-containing protein</fullName>
    </recommendedName>
</protein>
<proteinExistence type="predicted"/>
<dbReference type="InterPro" id="IPR043781">
    <property type="entry name" value="DUF5723"/>
</dbReference>
<feature type="domain" description="DUF5723" evidence="1">
    <location>
        <begin position="60"/>
        <end position="451"/>
    </location>
</feature>